<dbReference type="AlphaFoldDB" id="A0A6A6U9W7"/>
<dbReference type="EMBL" id="MU004236">
    <property type="protein sequence ID" value="KAF2668396.1"/>
    <property type="molecule type" value="Genomic_DNA"/>
</dbReference>
<dbReference type="Proteomes" id="UP000799302">
    <property type="component" value="Unassembled WGS sequence"/>
</dbReference>
<evidence type="ECO:0008006" key="3">
    <source>
        <dbReference type="Google" id="ProtNLM"/>
    </source>
</evidence>
<evidence type="ECO:0000313" key="2">
    <source>
        <dbReference type="Proteomes" id="UP000799302"/>
    </source>
</evidence>
<accession>A0A6A6U9W7</accession>
<reference evidence="1" key="1">
    <citation type="journal article" date="2020" name="Stud. Mycol.">
        <title>101 Dothideomycetes genomes: a test case for predicting lifestyles and emergence of pathogens.</title>
        <authorList>
            <person name="Haridas S."/>
            <person name="Albert R."/>
            <person name="Binder M."/>
            <person name="Bloem J."/>
            <person name="Labutti K."/>
            <person name="Salamov A."/>
            <person name="Andreopoulos B."/>
            <person name="Baker S."/>
            <person name="Barry K."/>
            <person name="Bills G."/>
            <person name="Bluhm B."/>
            <person name="Cannon C."/>
            <person name="Castanera R."/>
            <person name="Culley D."/>
            <person name="Daum C."/>
            <person name="Ezra D."/>
            <person name="Gonzalez J."/>
            <person name="Henrissat B."/>
            <person name="Kuo A."/>
            <person name="Liang C."/>
            <person name="Lipzen A."/>
            <person name="Lutzoni F."/>
            <person name="Magnuson J."/>
            <person name="Mondo S."/>
            <person name="Nolan M."/>
            <person name="Ohm R."/>
            <person name="Pangilinan J."/>
            <person name="Park H.-J."/>
            <person name="Ramirez L."/>
            <person name="Alfaro M."/>
            <person name="Sun H."/>
            <person name="Tritt A."/>
            <person name="Yoshinaga Y."/>
            <person name="Zwiers L.-H."/>
            <person name="Turgeon B."/>
            <person name="Goodwin S."/>
            <person name="Spatafora J."/>
            <person name="Crous P."/>
            <person name="Grigoriev I."/>
        </authorList>
    </citation>
    <scope>NUCLEOTIDE SEQUENCE</scope>
    <source>
        <strain evidence="1">CBS 115976</strain>
    </source>
</reference>
<gene>
    <name evidence="1" type="ORF">BT63DRAFT_275565</name>
</gene>
<keyword evidence="2" id="KW-1185">Reference proteome</keyword>
<organism evidence="1 2">
    <name type="scientific">Microthyrium microscopicum</name>
    <dbReference type="NCBI Taxonomy" id="703497"/>
    <lineage>
        <taxon>Eukaryota</taxon>
        <taxon>Fungi</taxon>
        <taxon>Dikarya</taxon>
        <taxon>Ascomycota</taxon>
        <taxon>Pezizomycotina</taxon>
        <taxon>Dothideomycetes</taxon>
        <taxon>Dothideomycetes incertae sedis</taxon>
        <taxon>Microthyriales</taxon>
        <taxon>Microthyriaceae</taxon>
        <taxon>Microthyrium</taxon>
    </lineage>
</organism>
<sequence>MHNSLKELISSVSSLKTPRSNSSIGGISSLDLSTVLANTCLDFLLLPYFREHDVWADFELDYETDDWLMRVQSDNNEDDKPEEGEKGPAFFAYAAKYWALHLASSESPSQLIHKSITLSETGSRQCYNWWKQYNSGMSWESPQNPSPLLVAIWFGHKFTVQTIVQNSNVEPSSALATGAIDYEALELAISVGDVDPFRLLFDAVEDEQIEANG</sequence>
<name>A0A6A6U9W7_9PEZI</name>
<proteinExistence type="predicted"/>
<protein>
    <recommendedName>
        <fullName evidence="3">Ankyrin</fullName>
    </recommendedName>
</protein>
<evidence type="ECO:0000313" key="1">
    <source>
        <dbReference type="EMBL" id="KAF2668396.1"/>
    </source>
</evidence>
<dbReference type="OrthoDB" id="5418336at2759"/>